<dbReference type="InterPro" id="IPR000485">
    <property type="entry name" value="AsnC-type_HTH_dom"/>
</dbReference>
<gene>
    <name evidence="5" type="ORF">SAMN05192554_11039</name>
</gene>
<dbReference type="SUPFAM" id="SSF46785">
    <property type="entry name" value="Winged helix' DNA-binding domain"/>
    <property type="match status" value="1"/>
</dbReference>
<reference evidence="5 6" key="1">
    <citation type="submission" date="2016-10" db="EMBL/GenBank/DDBJ databases">
        <authorList>
            <person name="de Groot N.N."/>
        </authorList>
    </citation>
    <scope>NUCLEOTIDE SEQUENCE [LARGE SCALE GENOMIC DNA]</scope>
    <source>
        <strain evidence="6">EB21,IBRC-M 10013,KCTC 4048</strain>
    </source>
</reference>
<dbReference type="InterPro" id="IPR036388">
    <property type="entry name" value="WH-like_DNA-bd_sf"/>
</dbReference>
<dbReference type="InterPro" id="IPR011991">
    <property type="entry name" value="ArsR-like_HTH"/>
</dbReference>
<keyword evidence="1" id="KW-0805">Transcription regulation</keyword>
<dbReference type="Pfam" id="PF13404">
    <property type="entry name" value="HTH_AsnC-type"/>
    <property type="match status" value="1"/>
</dbReference>
<dbReference type="Proteomes" id="UP000199370">
    <property type="component" value="Unassembled WGS sequence"/>
</dbReference>
<evidence type="ECO:0000256" key="3">
    <source>
        <dbReference type="ARBA" id="ARBA00023163"/>
    </source>
</evidence>
<dbReference type="SMART" id="SM00344">
    <property type="entry name" value="HTH_ASNC"/>
    <property type="match status" value="1"/>
</dbReference>
<dbReference type="CDD" id="cd00090">
    <property type="entry name" value="HTH_ARSR"/>
    <property type="match status" value="1"/>
</dbReference>
<dbReference type="GO" id="GO:0005829">
    <property type="term" value="C:cytosol"/>
    <property type="evidence" value="ECO:0007669"/>
    <property type="project" value="TreeGrafter"/>
</dbReference>
<dbReference type="PANTHER" id="PTHR30154:SF34">
    <property type="entry name" value="TRANSCRIPTIONAL REGULATOR AZLB"/>
    <property type="match status" value="1"/>
</dbReference>
<dbReference type="PROSITE" id="PS50956">
    <property type="entry name" value="HTH_ASNC_2"/>
    <property type="match status" value="1"/>
</dbReference>
<dbReference type="InterPro" id="IPR056526">
    <property type="entry name" value="TRASH_HVO_1752"/>
</dbReference>
<dbReference type="OrthoDB" id="33200at2157"/>
<accession>A0A1G9XC89</accession>
<evidence type="ECO:0000256" key="1">
    <source>
        <dbReference type="ARBA" id="ARBA00023015"/>
    </source>
</evidence>
<organism evidence="5 6">
    <name type="scientific">Haloarchaeobius iranensis</name>
    <dbReference type="NCBI Taxonomy" id="996166"/>
    <lineage>
        <taxon>Archaea</taxon>
        <taxon>Methanobacteriati</taxon>
        <taxon>Methanobacteriota</taxon>
        <taxon>Stenosarchaea group</taxon>
        <taxon>Halobacteria</taxon>
        <taxon>Halobacteriales</taxon>
        <taxon>Halorubellaceae</taxon>
        <taxon>Haloarchaeobius</taxon>
    </lineage>
</organism>
<keyword evidence="2 5" id="KW-0238">DNA-binding</keyword>
<dbReference type="RefSeq" id="WP_089733578.1">
    <property type="nucleotide sequence ID" value="NZ_FNIA01000010.1"/>
</dbReference>
<proteinExistence type="predicted"/>
<dbReference type="Gene3D" id="1.10.10.10">
    <property type="entry name" value="Winged helix-like DNA-binding domain superfamily/Winged helix DNA-binding domain"/>
    <property type="match status" value="1"/>
</dbReference>
<evidence type="ECO:0000259" key="4">
    <source>
        <dbReference type="PROSITE" id="PS50956"/>
    </source>
</evidence>
<name>A0A1G9XC89_9EURY</name>
<dbReference type="EMBL" id="FNIA01000010">
    <property type="protein sequence ID" value="SDM94354.1"/>
    <property type="molecule type" value="Genomic_DNA"/>
</dbReference>
<dbReference type="SMART" id="SM00746">
    <property type="entry name" value="TRASH"/>
    <property type="match status" value="1"/>
</dbReference>
<evidence type="ECO:0000256" key="2">
    <source>
        <dbReference type="ARBA" id="ARBA00023125"/>
    </source>
</evidence>
<dbReference type="InterPro" id="IPR036390">
    <property type="entry name" value="WH_DNA-bd_sf"/>
</dbReference>
<evidence type="ECO:0000313" key="6">
    <source>
        <dbReference type="Proteomes" id="UP000199370"/>
    </source>
</evidence>
<dbReference type="InterPro" id="IPR011017">
    <property type="entry name" value="TRASH_dom"/>
</dbReference>
<dbReference type="AlphaFoldDB" id="A0A1G9XC89"/>
<keyword evidence="3" id="KW-0804">Transcription</keyword>
<protein>
    <submittedName>
        <fullName evidence="5">DNA-binding transcriptional regulator, Lrp family</fullName>
    </submittedName>
</protein>
<dbReference type="GO" id="GO:0043200">
    <property type="term" value="P:response to amino acid"/>
    <property type="evidence" value="ECO:0007669"/>
    <property type="project" value="TreeGrafter"/>
</dbReference>
<feature type="domain" description="HTH asnC-type" evidence="4">
    <location>
        <begin position="4"/>
        <end position="67"/>
    </location>
</feature>
<dbReference type="PRINTS" id="PR00033">
    <property type="entry name" value="HTHASNC"/>
</dbReference>
<dbReference type="STRING" id="996166.SAMN05192554_11039"/>
<dbReference type="GO" id="GO:0043565">
    <property type="term" value="F:sequence-specific DNA binding"/>
    <property type="evidence" value="ECO:0007669"/>
    <property type="project" value="InterPro"/>
</dbReference>
<keyword evidence="6" id="KW-1185">Reference proteome</keyword>
<dbReference type="Pfam" id="PF24273">
    <property type="entry name" value="TRASH_HVO_1752_C"/>
    <property type="match status" value="1"/>
</dbReference>
<dbReference type="InterPro" id="IPR019888">
    <property type="entry name" value="Tscrpt_reg_AsnC-like"/>
</dbReference>
<dbReference type="PANTHER" id="PTHR30154">
    <property type="entry name" value="LEUCINE-RESPONSIVE REGULATORY PROTEIN"/>
    <property type="match status" value="1"/>
</dbReference>
<sequence>MRDLDDTDIEILRLLAADARRSFASIGEEVGLSGPAVSDRVSRLEAVGVVRRFTVDVDRSQLREGTPVLARLDLEPGASDEVAGALRAAEAVEHVFTTADGDVTVHARVPDDAVHRWLDSVVDSSLVRDVDVELVANSEWSPSVGGVDFALSCAECDNTVTSEGTSARIGDDVYQFCCGSCEARFRERYEELDAGV</sequence>
<evidence type="ECO:0000313" key="5">
    <source>
        <dbReference type="EMBL" id="SDM94354.1"/>
    </source>
</evidence>